<organism evidence="1 2">
    <name type="scientific">Arcticibacter svalbardensis MN12-7</name>
    <dbReference type="NCBI Taxonomy" id="1150600"/>
    <lineage>
        <taxon>Bacteria</taxon>
        <taxon>Pseudomonadati</taxon>
        <taxon>Bacteroidota</taxon>
        <taxon>Sphingobacteriia</taxon>
        <taxon>Sphingobacteriales</taxon>
        <taxon>Sphingobacteriaceae</taxon>
        <taxon>Arcticibacter</taxon>
    </lineage>
</organism>
<comment type="caution">
    <text evidence="1">The sequence shown here is derived from an EMBL/GenBank/DDBJ whole genome shotgun (WGS) entry which is preliminary data.</text>
</comment>
<reference evidence="1 2" key="1">
    <citation type="journal article" date="2013" name="Genome Announc.">
        <title>Draft Genome Sequence of Arcticibacter svalbardensis Strain MN12-7T, a Member of the Family Sphingobacteriaceae Isolated from an Arctic Soil Sample.</title>
        <authorList>
            <person name="Shivaji S."/>
            <person name="Ara S."/>
            <person name="Prasad S."/>
            <person name="Manasa B.P."/>
            <person name="Begum Z."/>
            <person name="Singh A."/>
            <person name="Kumar Pinnaka A."/>
        </authorList>
    </citation>
    <scope>NUCLEOTIDE SEQUENCE [LARGE SCALE GENOMIC DNA]</scope>
    <source>
        <strain evidence="1 2">MN12-7</strain>
    </source>
</reference>
<dbReference type="Proteomes" id="UP000014174">
    <property type="component" value="Unassembled WGS sequence"/>
</dbReference>
<sequence length="48" mass="5520">MNLIRRYFLSLSLLLFIHAAFVTKVDTVKTLSTAMNKTIKAVVIIFNY</sequence>
<accession>R9GLT9</accession>
<protein>
    <submittedName>
        <fullName evidence="1">Putative esterase</fullName>
    </submittedName>
</protein>
<keyword evidence="2" id="KW-1185">Reference proteome</keyword>
<proteinExistence type="predicted"/>
<dbReference type="EMBL" id="AQPN01000145">
    <property type="protein sequence ID" value="EOR92668.1"/>
    <property type="molecule type" value="Genomic_DNA"/>
</dbReference>
<evidence type="ECO:0000313" key="1">
    <source>
        <dbReference type="EMBL" id="EOR92668.1"/>
    </source>
</evidence>
<evidence type="ECO:0000313" key="2">
    <source>
        <dbReference type="Proteomes" id="UP000014174"/>
    </source>
</evidence>
<name>R9GLT9_9SPHI</name>
<gene>
    <name evidence="1" type="ORF">ADIARSV_4180</name>
</gene>
<dbReference type="AlphaFoldDB" id="R9GLT9"/>